<name>A0AC35G829_9BILA</name>
<sequence>MKRGYENYHGNSRGHHSGPPPPGFKKYRRDDVDPVNPTPSKVLHIRNLTQETTEADLLSALSHFGNVAYTTLMANGHMALAEFATMDQARACIAYSKNHQIMVRNHPVLINYSTSEKIQRSGLESEDPSRVIVLTITNVTYPISVDTLKEICSEHGKVNRVALIKRSGLLQALVEFEDADQATKAKYGLNGADIYDNACTLKVEFGRMTTVKVTANNADQWDYTGDPGWFFNNKVLALNPNNQNTENDEDNGRNEYDVGDDASWRRDAPRRHEPDPSFTQPNSYASGGGYVPTNNYDSNYRGRGSSTFRGRPRGGTYNPDAGRGGGYSGHSEGGFFNNDRTSSYDSSYSSRGSDRGSSTRGRGRGSWNDRQNGSGGGYDDGYDSRDSREYYDRREHSSRGGFHDTRGRGRGGDGGSWRGGHERSSYRGGESDRYEGHGDYERDHNNYSDDRNSHNAPNWNGAVVMVYGVNPAQFTCDRLFNLLCCYGNCLKIKYMHSKPDTCMVQMGSSEEATAVITHLQDCEVFGTRLSFRPSKQNIVHDVREPHTLADGSPAFRDYTSSTVHRFSSPQMAALNKIVFPNPELYWYNAPPIMSEEVMKKLFTQKLAPVPTQVTLLESSTSSSGLLRFNTIPEASEALMICNNMVIAGGQGAPPYVFKLSYASPEHKKAY</sequence>
<dbReference type="WBParaSite" id="PS1159_v2.g24413.t1">
    <property type="protein sequence ID" value="PS1159_v2.g24413.t1"/>
    <property type="gene ID" value="PS1159_v2.g24413"/>
</dbReference>
<evidence type="ECO:0000313" key="2">
    <source>
        <dbReference type="WBParaSite" id="PS1159_v2.g24413.t1"/>
    </source>
</evidence>
<evidence type="ECO:0000313" key="1">
    <source>
        <dbReference type="Proteomes" id="UP000887580"/>
    </source>
</evidence>
<protein>
    <submittedName>
        <fullName evidence="2">RRM domain-containing protein</fullName>
    </submittedName>
</protein>
<accession>A0AC35G829</accession>
<dbReference type="Proteomes" id="UP000887580">
    <property type="component" value="Unplaced"/>
</dbReference>
<organism evidence="1 2">
    <name type="scientific">Panagrolaimus sp. PS1159</name>
    <dbReference type="NCBI Taxonomy" id="55785"/>
    <lineage>
        <taxon>Eukaryota</taxon>
        <taxon>Metazoa</taxon>
        <taxon>Ecdysozoa</taxon>
        <taxon>Nematoda</taxon>
        <taxon>Chromadorea</taxon>
        <taxon>Rhabditida</taxon>
        <taxon>Tylenchina</taxon>
        <taxon>Panagrolaimomorpha</taxon>
        <taxon>Panagrolaimoidea</taxon>
        <taxon>Panagrolaimidae</taxon>
        <taxon>Panagrolaimus</taxon>
    </lineage>
</organism>
<reference evidence="2" key="1">
    <citation type="submission" date="2022-11" db="UniProtKB">
        <authorList>
            <consortium name="WormBaseParasite"/>
        </authorList>
    </citation>
    <scope>IDENTIFICATION</scope>
</reference>
<proteinExistence type="predicted"/>